<dbReference type="Gene3D" id="3.10.450.40">
    <property type="match status" value="1"/>
</dbReference>
<organism evidence="2 3">
    <name type="scientific">Cystobacter fuscus</name>
    <dbReference type="NCBI Taxonomy" id="43"/>
    <lineage>
        <taxon>Bacteria</taxon>
        <taxon>Pseudomonadati</taxon>
        <taxon>Myxococcota</taxon>
        <taxon>Myxococcia</taxon>
        <taxon>Myxococcales</taxon>
        <taxon>Cystobacterineae</taxon>
        <taxon>Archangiaceae</taxon>
        <taxon>Cystobacter</taxon>
    </lineage>
</organism>
<proteinExistence type="predicted"/>
<dbReference type="RefSeq" id="WP_095987124.1">
    <property type="nucleotide sequence ID" value="NZ_CP022098.1"/>
</dbReference>
<sequence length="136" mass="14881">MSDSFDQRQRLGDPPCLAFPFRVGTQGPAISRRNQHVREQIEQVLFTTPGERVFRPDFGGGARTLVFEPNGTPLWDVTGRRLQAALAEALRGEVDPGSLEMEVTGSGEQMEITVRYRLTTLGVSQQQTFSVGGTGG</sequence>
<dbReference type="InterPro" id="IPR007048">
    <property type="entry name" value="IraD/Gp25-like"/>
</dbReference>
<dbReference type="AlphaFoldDB" id="A0A250J5Z1"/>
<feature type="domain" description="IraD/Gp25-like" evidence="1">
    <location>
        <begin position="33"/>
        <end position="119"/>
    </location>
</feature>
<reference evidence="2 3" key="1">
    <citation type="submission" date="2017-06" db="EMBL/GenBank/DDBJ databases">
        <title>Sequencing and comparative analysis of myxobacterial genomes.</title>
        <authorList>
            <person name="Rupp O."/>
            <person name="Goesmann A."/>
            <person name="Sogaard-Andersen L."/>
        </authorList>
    </citation>
    <scope>NUCLEOTIDE SEQUENCE [LARGE SCALE GENOMIC DNA]</scope>
    <source>
        <strain evidence="2 3">DSM 52655</strain>
    </source>
</reference>
<evidence type="ECO:0000259" key="1">
    <source>
        <dbReference type="Pfam" id="PF04965"/>
    </source>
</evidence>
<dbReference type="KEGG" id="cfus:CYFUS_004472"/>
<gene>
    <name evidence="2" type="ORF">CYFUS_004472</name>
</gene>
<accession>A0A250J5Z1</accession>
<evidence type="ECO:0000313" key="2">
    <source>
        <dbReference type="EMBL" id="ATB39033.1"/>
    </source>
</evidence>
<dbReference type="Proteomes" id="UP000217257">
    <property type="component" value="Chromosome"/>
</dbReference>
<evidence type="ECO:0000313" key="3">
    <source>
        <dbReference type="Proteomes" id="UP000217257"/>
    </source>
</evidence>
<name>A0A250J5Z1_9BACT</name>
<dbReference type="EMBL" id="CP022098">
    <property type="protein sequence ID" value="ATB39033.1"/>
    <property type="molecule type" value="Genomic_DNA"/>
</dbReference>
<dbReference type="SUPFAM" id="SSF160719">
    <property type="entry name" value="gpW/gp25-like"/>
    <property type="match status" value="1"/>
</dbReference>
<dbReference type="Pfam" id="PF04965">
    <property type="entry name" value="GPW_gp25"/>
    <property type="match status" value="1"/>
</dbReference>
<protein>
    <submittedName>
        <fullName evidence="2">Phage baseplate protein</fullName>
    </submittedName>
</protein>